<organism evidence="2 3">
    <name type="scientific">Candidatus Pseudothioglobus singularis PS1</name>
    <dbReference type="NCBI Taxonomy" id="1125411"/>
    <lineage>
        <taxon>Bacteria</taxon>
        <taxon>Pseudomonadati</taxon>
        <taxon>Pseudomonadota</taxon>
        <taxon>Gammaproteobacteria</taxon>
        <taxon>Candidatus Pseudothioglobaceae</taxon>
        <taxon>Candidatus Pseudothioglobus</taxon>
    </lineage>
</organism>
<dbReference type="AlphaFoldDB" id="A0A0M4LH72"/>
<accession>A0A0M4LH72</accession>
<reference evidence="2 3" key="1">
    <citation type="journal article" date="2015" name="Genome Announc.">
        <title>Genome Sequence of 'Candidatus Thioglobus singularis' Strain PS1, a Mixotroph from the SUP05 Clade of Marine Gammaproteobacteria.</title>
        <authorList>
            <person name="Marshall K.T."/>
            <person name="Morris R.M."/>
        </authorList>
    </citation>
    <scope>NUCLEOTIDE SEQUENCE [LARGE SCALE GENOMIC DNA]</scope>
    <source>
        <strain evidence="2 3">PS1</strain>
    </source>
</reference>
<evidence type="ECO:0000256" key="1">
    <source>
        <dbReference type="SAM" id="SignalP"/>
    </source>
</evidence>
<dbReference type="KEGG" id="tsn:W908_08365"/>
<protein>
    <submittedName>
        <fullName evidence="2">Uncharacterized protein</fullName>
    </submittedName>
</protein>
<sequence>MRFISSLAICLIMTNNALANKEIEPYSQETCQKIYESIGTFVLLADTEWKKEKEKKAMFYSTAASNYATIYETVCSK</sequence>
<name>A0A0M4LH72_9GAMM</name>
<evidence type="ECO:0000313" key="2">
    <source>
        <dbReference type="EMBL" id="ALE02806.1"/>
    </source>
</evidence>
<keyword evidence="1" id="KW-0732">Signal</keyword>
<evidence type="ECO:0000313" key="3">
    <source>
        <dbReference type="Proteomes" id="UP000068905"/>
    </source>
</evidence>
<dbReference type="Proteomes" id="UP000068905">
    <property type="component" value="Chromosome"/>
</dbReference>
<feature type="signal peptide" evidence="1">
    <location>
        <begin position="1"/>
        <end position="19"/>
    </location>
</feature>
<feature type="chain" id="PRO_5005797619" evidence="1">
    <location>
        <begin position="20"/>
        <end position="77"/>
    </location>
</feature>
<keyword evidence="3" id="KW-1185">Reference proteome</keyword>
<dbReference type="EMBL" id="CP006911">
    <property type="protein sequence ID" value="ALE02806.1"/>
    <property type="molecule type" value="Genomic_DNA"/>
</dbReference>
<proteinExistence type="predicted"/>
<gene>
    <name evidence="2" type="ORF">W908_08365</name>
</gene>
<dbReference type="STRING" id="1125411.W908_08365"/>